<keyword evidence="3" id="KW-1185">Reference proteome</keyword>
<name>A0AAV2BJL1_9ARAC</name>
<organism evidence="2 3">
    <name type="scientific">Larinioides sclopetarius</name>
    <dbReference type="NCBI Taxonomy" id="280406"/>
    <lineage>
        <taxon>Eukaryota</taxon>
        <taxon>Metazoa</taxon>
        <taxon>Ecdysozoa</taxon>
        <taxon>Arthropoda</taxon>
        <taxon>Chelicerata</taxon>
        <taxon>Arachnida</taxon>
        <taxon>Araneae</taxon>
        <taxon>Araneomorphae</taxon>
        <taxon>Entelegynae</taxon>
        <taxon>Araneoidea</taxon>
        <taxon>Araneidae</taxon>
        <taxon>Larinioides</taxon>
    </lineage>
</organism>
<dbReference type="Proteomes" id="UP001497382">
    <property type="component" value="Unassembled WGS sequence"/>
</dbReference>
<feature type="compositionally biased region" description="Acidic residues" evidence="1">
    <location>
        <begin position="22"/>
        <end position="36"/>
    </location>
</feature>
<gene>
    <name evidence="2" type="ORF">LARSCL_LOCUS19793</name>
</gene>
<protein>
    <submittedName>
        <fullName evidence="2">Uncharacterized protein</fullName>
    </submittedName>
</protein>
<evidence type="ECO:0000313" key="2">
    <source>
        <dbReference type="EMBL" id="CAL1296440.1"/>
    </source>
</evidence>
<accession>A0AAV2BJL1</accession>
<reference evidence="2 3" key="1">
    <citation type="submission" date="2024-04" db="EMBL/GenBank/DDBJ databases">
        <authorList>
            <person name="Rising A."/>
            <person name="Reimegard J."/>
            <person name="Sonavane S."/>
            <person name="Akerstrom W."/>
            <person name="Nylinder S."/>
            <person name="Hedman E."/>
            <person name="Kallberg Y."/>
        </authorList>
    </citation>
    <scope>NUCLEOTIDE SEQUENCE [LARGE SCALE GENOMIC DNA]</scope>
</reference>
<evidence type="ECO:0000256" key="1">
    <source>
        <dbReference type="SAM" id="MobiDB-lite"/>
    </source>
</evidence>
<dbReference type="EMBL" id="CAXIEN010000396">
    <property type="protein sequence ID" value="CAL1296440.1"/>
    <property type="molecule type" value="Genomic_DNA"/>
</dbReference>
<sequence>RRNINTHKKNTQEGHLKGASNPEEETESREEDDELDALSPVSEANKVGSGGSRGLSAASTVLPGTSISFSPVMEELSEFESF</sequence>
<dbReference type="AlphaFoldDB" id="A0AAV2BJL1"/>
<evidence type="ECO:0000313" key="3">
    <source>
        <dbReference type="Proteomes" id="UP001497382"/>
    </source>
</evidence>
<proteinExistence type="predicted"/>
<feature type="region of interest" description="Disordered" evidence="1">
    <location>
        <begin position="1"/>
        <end position="69"/>
    </location>
</feature>
<feature type="non-terminal residue" evidence="2">
    <location>
        <position position="1"/>
    </location>
</feature>
<feature type="non-terminal residue" evidence="2">
    <location>
        <position position="82"/>
    </location>
</feature>
<comment type="caution">
    <text evidence="2">The sequence shown here is derived from an EMBL/GenBank/DDBJ whole genome shotgun (WGS) entry which is preliminary data.</text>
</comment>